<proteinExistence type="predicted"/>
<dbReference type="InterPro" id="IPR016084">
    <property type="entry name" value="Haem_Oase-like_multi-hlx"/>
</dbReference>
<reference evidence="1 2" key="1">
    <citation type="submission" date="2020-08" db="EMBL/GenBank/DDBJ databases">
        <title>Genomic Encyclopedia of Type Strains, Phase IV (KMG-V): Genome sequencing to study the core and pangenomes of soil and plant-associated prokaryotes.</title>
        <authorList>
            <person name="Whitman W."/>
        </authorList>
    </citation>
    <scope>NUCLEOTIDE SEQUENCE [LARGE SCALE GENOMIC DNA]</scope>
    <source>
        <strain evidence="1 2">JPY162</strain>
    </source>
</reference>
<evidence type="ECO:0000313" key="1">
    <source>
        <dbReference type="EMBL" id="MBB5404333.1"/>
    </source>
</evidence>
<dbReference type="RefSeq" id="WP_184228251.1">
    <property type="nucleotide sequence ID" value="NZ_JACHDE010000019.1"/>
</dbReference>
<evidence type="ECO:0008006" key="3">
    <source>
        <dbReference type="Google" id="ProtNLM"/>
    </source>
</evidence>
<gene>
    <name evidence="1" type="ORF">HDG41_006429</name>
</gene>
<dbReference type="Proteomes" id="UP000592820">
    <property type="component" value="Unassembled WGS sequence"/>
</dbReference>
<sequence>MSTANDRTYFEQVAQQAVEQMFATSPETAAFHRGDWIDSEYYRRHLVETVLRIRLNNEVDAFALYKIGSKDNTLAQILAQYLAEGYGHEGKFLRDLKKFGLSANDVDRVAPLHSTDKLIGYLYLSIGRNGPLPTMVWNWLLEWYTNRYSKSITEAAARAFGHDHVKGSLDHIQYTESHKHYDIIWIALQRAIGGWGSIESAEMYLRNFVGLIHEYFDELRVTTVPRTESITSREAAT</sequence>
<dbReference type="AlphaFoldDB" id="A0A7W8LCZ0"/>
<organism evidence="1 2">
    <name type="scientific">Paraburkholderia youngii</name>
    <dbReference type="NCBI Taxonomy" id="2782701"/>
    <lineage>
        <taxon>Bacteria</taxon>
        <taxon>Pseudomonadati</taxon>
        <taxon>Pseudomonadota</taxon>
        <taxon>Betaproteobacteria</taxon>
        <taxon>Burkholderiales</taxon>
        <taxon>Burkholderiaceae</taxon>
        <taxon>Paraburkholderia</taxon>
    </lineage>
</organism>
<name>A0A7W8LCZ0_9BURK</name>
<comment type="caution">
    <text evidence="1">The sequence shown here is derived from an EMBL/GenBank/DDBJ whole genome shotgun (WGS) entry which is preliminary data.</text>
</comment>
<accession>A0A7W8LCZ0</accession>
<evidence type="ECO:0000313" key="2">
    <source>
        <dbReference type="Proteomes" id="UP000592820"/>
    </source>
</evidence>
<dbReference type="SUPFAM" id="SSF48613">
    <property type="entry name" value="Heme oxygenase-like"/>
    <property type="match status" value="1"/>
</dbReference>
<dbReference type="EMBL" id="JACHDE010000019">
    <property type="protein sequence ID" value="MBB5404333.1"/>
    <property type="molecule type" value="Genomic_DNA"/>
</dbReference>
<protein>
    <recommendedName>
        <fullName evidence="3">Iron-containing redox enzyme family protein</fullName>
    </recommendedName>
</protein>
<dbReference type="Gene3D" id="1.20.910.10">
    <property type="entry name" value="Heme oxygenase-like"/>
    <property type="match status" value="1"/>
</dbReference>